<evidence type="ECO:0000256" key="3">
    <source>
        <dbReference type="ARBA" id="ARBA00022490"/>
    </source>
</evidence>
<dbReference type="SMART" id="SM00028">
    <property type="entry name" value="TPR"/>
    <property type="match status" value="5"/>
</dbReference>
<keyword evidence="7" id="KW-0175">Coiled coil</keyword>
<dbReference type="PANTHER" id="PTHR45783:SF3">
    <property type="entry name" value="KINESIN LIGHT CHAIN"/>
    <property type="match status" value="1"/>
</dbReference>
<evidence type="ECO:0000256" key="10">
    <source>
        <dbReference type="SAM" id="MobiDB-lite"/>
    </source>
</evidence>
<evidence type="ECO:0000256" key="6">
    <source>
        <dbReference type="ARBA" id="ARBA00022803"/>
    </source>
</evidence>
<evidence type="ECO:0000313" key="12">
    <source>
        <dbReference type="Proteomes" id="UP000249396"/>
    </source>
</evidence>
<evidence type="ECO:0000256" key="8">
    <source>
        <dbReference type="ARBA" id="ARBA00023175"/>
    </source>
</evidence>
<evidence type="ECO:0000256" key="1">
    <source>
        <dbReference type="ARBA" id="ARBA00004245"/>
    </source>
</evidence>
<keyword evidence="8" id="KW-0505">Motor protein</keyword>
<evidence type="ECO:0000313" key="11">
    <source>
        <dbReference type="EMBL" id="PZN82933.1"/>
    </source>
</evidence>
<accession>A0A2W4RIN3</accession>
<keyword evidence="5" id="KW-0677">Repeat</keyword>
<organism evidence="11 12">
    <name type="scientific">Candidatus Methylumidiphilus alinenensis</name>
    <dbReference type="NCBI Taxonomy" id="2202197"/>
    <lineage>
        <taxon>Bacteria</taxon>
        <taxon>Pseudomonadati</taxon>
        <taxon>Pseudomonadota</taxon>
        <taxon>Gammaproteobacteria</taxon>
        <taxon>Methylococcales</taxon>
        <taxon>Candidatus Methylumidiphilus</taxon>
    </lineage>
</organism>
<evidence type="ECO:0000256" key="7">
    <source>
        <dbReference type="ARBA" id="ARBA00023054"/>
    </source>
</evidence>
<keyword evidence="9" id="KW-0206">Cytoskeleton</keyword>
<keyword evidence="4" id="KW-0493">Microtubule</keyword>
<feature type="non-terminal residue" evidence="11">
    <location>
        <position position="1"/>
    </location>
</feature>
<proteinExistence type="inferred from homology"/>
<evidence type="ECO:0000256" key="4">
    <source>
        <dbReference type="ARBA" id="ARBA00022701"/>
    </source>
</evidence>
<dbReference type="GO" id="GO:0005871">
    <property type="term" value="C:kinesin complex"/>
    <property type="evidence" value="ECO:0007669"/>
    <property type="project" value="InterPro"/>
</dbReference>
<dbReference type="GO" id="GO:0005874">
    <property type="term" value="C:microtubule"/>
    <property type="evidence" value="ECO:0007669"/>
    <property type="project" value="UniProtKB-KW"/>
</dbReference>
<comment type="caution">
    <text evidence="11">The sequence shown here is derived from an EMBL/GenBank/DDBJ whole genome shotgun (WGS) entry which is preliminary data.</text>
</comment>
<dbReference type="Pfam" id="PF13424">
    <property type="entry name" value="TPR_12"/>
    <property type="match status" value="2"/>
</dbReference>
<keyword evidence="6" id="KW-0802">TPR repeat</keyword>
<dbReference type="GO" id="GO:0005737">
    <property type="term" value="C:cytoplasm"/>
    <property type="evidence" value="ECO:0007669"/>
    <property type="project" value="TreeGrafter"/>
</dbReference>
<evidence type="ECO:0000256" key="9">
    <source>
        <dbReference type="ARBA" id="ARBA00023212"/>
    </source>
</evidence>
<comment type="subcellular location">
    <subcellularLocation>
        <location evidence="1">Cytoplasm</location>
        <location evidence="1">Cytoskeleton</location>
    </subcellularLocation>
</comment>
<dbReference type="Proteomes" id="UP000249396">
    <property type="component" value="Unassembled WGS sequence"/>
</dbReference>
<dbReference type="InterPro" id="IPR019734">
    <property type="entry name" value="TPR_rpt"/>
</dbReference>
<name>A0A2W4RIN3_9GAMM</name>
<evidence type="ECO:0000256" key="2">
    <source>
        <dbReference type="ARBA" id="ARBA00009622"/>
    </source>
</evidence>
<dbReference type="GO" id="GO:0019894">
    <property type="term" value="F:kinesin binding"/>
    <property type="evidence" value="ECO:0007669"/>
    <property type="project" value="TreeGrafter"/>
</dbReference>
<feature type="region of interest" description="Disordered" evidence="10">
    <location>
        <begin position="71"/>
        <end position="90"/>
    </location>
</feature>
<evidence type="ECO:0000256" key="5">
    <source>
        <dbReference type="ARBA" id="ARBA00022737"/>
    </source>
</evidence>
<dbReference type="Gene3D" id="1.25.40.10">
    <property type="entry name" value="Tetratricopeptide repeat domain"/>
    <property type="match status" value="2"/>
</dbReference>
<keyword evidence="3" id="KW-0963">Cytoplasm</keyword>
<dbReference type="PANTHER" id="PTHR45783">
    <property type="entry name" value="KINESIN LIGHT CHAIN"/>
    <property type="match status" value="1"/>
</dbReference>
<protein>
    <submittedName>
        <fullName evidence="11">Uncharacterized protein</fullName>
    </submittedName>
</protein>
<sequence length="888" mass="99922">SDIFGDLGWPQASSVGEGGQDFALRVFLDFALVSAQRAEVFAPLTGAAFVNIMKSKCRLAVNTGTIADTCPHKKSAMPQPTPQSGGNEPRAIDLFTDREQPQKLFAEARADLSPDQYRILVFYGVGGQGKTLLCEKLRANLKAGKPGDTVWGHLDLHPVSHREPTQGLLQLRKSLGQSGRRKFPAFDYAIATYWEKAYPTENIEVALQGIIGQHEGVLSTVAENAPGWLGEAVEGGVIGLGLKGVKYLWKQRAKENAEKAYPVLYGLQLREQWEILQDLPFYLGLDLRAYRQGKDAPSPVIFIDTYEALWADKNIKTGLGTGETDAWLRRLVAESPSVLFVIFGRDKLTWDQRFPRDWDGYLDNQHLLGGLSDADADAFLQLIPVREEAVRRIMIEGAKGKDSSLPIEDVPGADQTGERGALPFYLDIEAKTYRRIVALGRTPTPQDFGGTYTEIIDRFLRYSSTVERETLKLLSAPRFFDEALFAALVQHFGTHYPLTAYAEFTAYSFIEHGADGYHRLHALMDDHLYAELDERQRSALKHFLFDWYDARCQPASPKDITAAHELALREAVYHREVQDAQAALDWFWARWRVFYDAARYATIEPLNRWALSLAEERLGADHPETATALNNLAQLLRATNRLAEAEPLMRRAWAIDEASYGPEHPTVAIRLNNLAQLLQDTNRLAEAEPLMRRAVEIFEKSYGPLHPNVATTINNLARLLQDTNRLAEAEPLMRRAWSIDEASYGPEHPKVANRLNNLALLFQATNRLAEAEPLLRRALTISEASYGPEHPNVAISLNNLATLLYVTNRLAEAEPLMRRALLILLKFSCVTGHEHPKLRKFFRNYWQLLEALSLDASQIEQRLAAVGQEAGIDADSWREWLEYINETQ</sequence>
<dbReference type="GO" id="GO:0007018">
    <property type="term" value="P:microtubule-based movement"/>
    <property type="evidence" value="ECO:0007669"/>
    <property type="project" value="TreeGrafter"/>
</dbReference>
<dbReference type="PRINTS" id="PR00381">
    <property type="entry name" value="KINESINLIGHT"/>
</dbReference>
<gene>
    <name evidence="11" type="ORF">DM484_05590</name>
</gene>
<dbReference type="InterPro" id="IPR011990">
    <property type="entry name" value="TPR-like_helical_dom_sf"/>
</dbReference>
<dbReference type="InterPro" id="IPR002151">
    <property type="entry name" value="Kinesin_light"/>
</dbReference>
<comment type="similarity">
    <text evidence="2">Belongs to the kinesin light chain family.</text>
</comment>
<dbReference type="AlphaFoldDB" id="A0A2W4RIN3"/>
<reference evidence="11 12" key="1">
    <citation type="journal article" date="2018" name="Aquat. Microb. Ecol.">
        <title>Gammaproteobacterial methanotrophs dominate.</title>
        <authorList>
            <person name="Rissanen A.J."/>
            <person name="Saarenheimo J."/>
            <person name="Tiirola M."/>
            <person name="Peura S."/>
            <person name="Aalto S.L."/>
            <person name="Karvinen A."/>
            <person name="Nykanen H."/>
        </authorList>
    </citation>
    <scope>NUCLEOTIDE SEQUENCE [LARGE SCALE GENOMIC DNA]</scope>
    <source>
        <strain evidence="11">AMbin10</strain>
    </source>
</reference>
<dbReference type="SUPFAM" id="SSF48452">
    <property type="entry name" value="TPR-like"/>
    <property type="match status" value="2"/>
</dbReference>
<dbReference type="Pfam" id="PF13374">
    <property type="entry name" value="TPR_10"/>
    <property type="match status" value="1"/>
</dbReference>
<dbReference type="EMBL" id="QJPH01000197">
    <property type="protein sequence ID" value="PZN82933.1"/>
    <property type="molecule type" value="Genomic_DNA"/>
</dbReference>